<evidence type="ECO:0000256" key="8">
    <source>
        <dbReference type="SAM" id="Phobius"/>
    </source>
</evidence>
<keyword evidence="7" id="KW-0460">Magnesium</keyword>
<dbReference type="GO" id="GO:0071555">
    <property type="term" value="P:cell wall organization"/>
    <property type="evidence" value="ECO:0007669"/>
    <property type="project" value="TreeGrafter"/>
</dbReference>
<keyword evidence="10" id="KW-1185">Reference proteome</keyword>
<feature type="transmembrane region" description="Helical" evidence="8">
    <location>
        <begin position="222"/>
        <end position="243"/>
    </location>
</feature>
<dbReference type="GO" id="GO:0009103">
    <property type="term" value="P:lipopolysaccharide biosynthetic process"/>
    <property type="evidence" value="ECO:0007669"/>
    <property type="project" value="TreeGrafter"/>
</dbReference>
<sequence length="325" mass="33467">MIAFFVALAATIVCTAALLPLLHGRQVLDVPNERSSHDVPVPRGGGIAVIAGIMLAAAVAEMTGAPVPWPLLVAVVALAGVGFIDDVRTLGGGVRLGLQLLAAIALTAWAAIEYAGPGLATALFVSISIVAIAGYVNAFNFMDGVNGISALNALVAGGWFAFVGHEQATDELMVAGLALAGASLGFLPWNAPKARIFLGDVGSYGVGLLIVGMAVVAWADGASWLLCVAPLVPYGVDTLWALIKRGLGRRPLMSAHREHVYQRLVDSGWQHLTAAALTAVASLACILVAWWGDDVPLVAVLALAVLSFGYLSLPRLTHSSLGLSA</sequence>
<dbReference type="RefSeq" id="WP_179502815.1">
    <property type="nucleotide sequence ID" value="NZ_JACCAA010000001.1"/>
</dbReference>
<evidence type="ECO:0000256" key="1">
    <source>
        <dbReference type="ARBA" id="ARBA00004651"/>
    </source>
</evidence>
<evidence type="ECO:0000313" key="9">
    <source>
        <dbReference type="EMBL" id="NYG59801.1"/>
    </source>
</evidence>
<dbReference type="InterPro" id="IPR000715">
    <property type="entry name" value="Glycosyl_transferase_4"/>
</dbReference>
<reference evidence="9 10" key="1">
    <citation type="submission" date="2020-07" db="EMBL/GenBank/DDBJ databases">
        <title>Sequencing the genomes of 1000 actinobacteria strains.</title>
        <authorList>
            <person name="Klenk H.-P."/>
        </authorList>
    </citation>
    <scope>NUCLEOTIDE SEQUENCE [LARGE SCALE GENOMIC DNA]</scope>
    <source>
        <strain evidence="9 10">DSM 23819</strain>
    </source>
</reference>
<dbReference type="Pfam" id="PF00953">
    <property type="entry name" value="Glycos_transf_4"/>
    <property type="match status" value="1"/>
</dbReference>
<evidence type="ECO:0000256" key="4">
    <source>
        <dbReference type="ARBA" id="ARBA00022692"/>
    </source>
</evidence>
<evidence type="ECO:0000256" key="5">
    <source>
        <dbReference type="ARBA" id="ARBA00022989"/>
    </source>
</evidence>
<name>A0A7Y9URJ4_9ACTN</name>
<keyword evidence="3 9" id="KW-0808">Transferase</keyword>
<evidence type="ECO:0000313" key="10">
    <source>
        <dbReference type="Proteomes" id="UP000540656"/>
    </source>
</evidence>
<accession>A0A7Y9URJ4</accession>
<evidence type="ECO:0000256" key="6">
    <source>
        <dbReference type="ARBA" id="ARBA00023136"/>
    </source>
</evidence>
<organism evidence="9 10">
    <name type="scientific">Nocardioides daedukensis</name>
    <dbReference type="NCBI Taxonomy" id="634462"/>
    <lineage>
        <taxon>Bacteria</taxon>
        <taxon>Bacillati</taxon>
        <taxon>Actinomycetota</taxon>
        <taxon>Actinomycetes</taxon>
        <taxon>Propionibacteriales</taxon>
        <taxon>Nocardioidaceae</taxon>
        <taxon>Nocardioides</taxon>
    </lineage>
</organism>
<feature type="transmembrane region" description="Helical" evidence="8">
    <location>
        <begin position="272"/>
        <end position="291"/>
    </location>
</feature>
<dbReference type="GO" id="GO:0005886">
    <property type="term" value="C:plasma membrane"/>
    <property type="evidence" value="ECO:0007669"/>
    <property type="project" value="UniProtKB-SubCell"/>
</dbReference>
<dbReference type="PANTHER" id="PTHR22926">
    <property type="entry name" value="PHOSPHO-N-ACETYLMURAMOYL-PENTAPEPTIDE-TRANSFERASE"/>
    <property type="match status" value="1"/>
</dbReference>
<evidence type="ECO:0000256" key="3">
    <source>
        <dbReference type="ARBA" id="ARBA00022679"/>
    </source>
</evidence>
<keyword evidence="4 8" id="KW-0812">Transmembrane</keyword>
<feature type="transmembrane region" description="Helical" evidence="8">
    <location>
        <begin position="196"/>
        <end position="216"/>
    </location>
</feature>
<keyword evidence="2" id="KW-1003">Cell membrane</keyword>
<feature type="binding site" evidence="7">
    <location>
        <position position="200"/>
    </location>
    <ligand>
        <name>Mg(2+)</name>
        <dbReference type="ChEBI" id="CHEBI:18420"/>
    </ligand>
</feature>
<dbReference type="AlphaFoldDB" id="A0A7Y9URJ4"/>
<feature type="transmembrane region" description="Helical" evidence="8">
    <location>
        <begin position="67"/>
        <end position="84"/>
    </location>
</feature>
<evidence type="ECO:0000256" key="2">
    <source>
        <dbReference type="ARBA" id="ARBA00022475"/>
    </source>
</evidence>
<protein>
    <submittedName>
        <fullName evidence="9">UDP-N-acetylmuramyl pentapeptide phosphotransferase/UDP-N-acetylglucosamine-1-phosphate transferase</fullName>
    </submittedName>
</protein>
<dbReference type="EMBL" id="JACCAA010000001">
    <property type="protein sequence ID" value="NYG59801.1"/>
    <property type="molecule type" value="Genomic_DNA"/>
</dbReference>
<dbReference type="GO" id="GO:0016780">
    <property type="term" value="F:phosphotransferase activity, for other substituted phosphate groups"/>
    <property type="evidence" value="ECO:0007669"/>
    <property type="project" value="InterPro"/>
</dbReference>
<proteinExistence type="predicted"/>
<dbReference type="CDD" id="cd06854">
    <property type="entry name" value="GT_WbpL_WbcO_like"/>
    <property type="match status" value="1"/>
</dbReference>
<feature type="binding site" evidence="7">
    <location>
        <position position="140"/>
    </location>
    <ligand>
        <name>Mg(2+)</name>
        <dbReference type="ChEBI" id="CHEBI:18420"/>
    </ligand>
</feature>
<comment type="cofactor">
    <cofactor evidence="7">
        <name>Mg(2+)</name>
        <dbReference type="ChEBI" id="CHEBI:18420"/>
    </cofactor>
</comment>
<feature type="transmembrane region" description="Helical" evidence="8">
    <location>
        <begin position="172"/>
        <end position="189"/>
    </location>
</feature>
<dbReference type="GO" id="GO:0044038">
    <property type="term" value="P:cell wall macromolecule biosynthetic process"/>
    <property type="evidence" value="ECO:0007669"/>
    <property type="project" value="TreeGrafter"/>
</dbReference>
<keyword evidence="5 8" id="KW-1133">Transmembrane helix</keyword>
<feature type="transmembrane region" description="Helical" evidence="8">
    <location>
        <begin position="119"/>
        <end position="136"/>
    </location>
</feature>
<comment type="subcellular location">
    <subcellularLocation>
        <location evidence="1">Cell membrane</location>
        <topology evidence="1">Multi-pass membrane protein</topology>
    </subcellularLocation>
</comment>
<feature type="transmembrane region" description="Helical" evidence="8">
    <location>
        <begin position="297"/>
        <end position="313"/>
    </location>
</feature>
<evidence type="ECO:0000256" key="7">
    <source>
        <dbReference type="PIRSR" id="PIRSR600715-1"/>
    </source>
</evidence>
<gene>
    <name evidence="9" type="ORF">BJ980_002724</name>
</gene>
<keyword evidence="6 8" id="KW-0472">Membrane</keyword>
<dbReference type="GO" id="GO:0046872">
    <property type="term" value="F:metal ion binding"/>
    <property type="evidence" value="ECO:0007669"/>
    <property type="project" value="UniProtKB-KW"/>
</dbReference>
<comment type="caution">
    <text evidence="9">The sequence shown here is derived from an EMBL/GenBank/DDBJ whole genome shotgun (WGS) entry which is preliminary data.</text>
</comment>
<feature type="transmembrane region" description="Helical" evidence="8">
    <location>
        <begin position="96"/>
        <end position="112"/>
    </location>
</feature>
<keyword evidence="7" id="KW-0479">Metal-binding</keyword>
<dbReference type="Proteomes" id="UP000540656">
    <property type="component" value="Unassembled WGS sequence"/>
</dbReference>
<dbReference type="PANTHER" id="PTHR22926:SF3">
    <property type="entry name" value="UNDECAPRENYL-PHOSPHATE ALPHA-N-ACETYLGLUCOSAMINYL 1-PHOSPHATE TRANSFERASE"/>
    <property type="match status" value="1"/>
</dbReference>